<dbReference type="PROSITE" id="PS01223">
    <property type="entry name" value="PROA"/>
    <property type="match status" value="1"/>
</dbReference>
<comment type="function">
    <text evidence="7">Catalyzes the NADPH-dependent reduction of L-glutamate 5-phosphate into L-glutamate 5-semialdehyde and phosphate. The product spontaneously undergoes cyclization to form 1-pyrroline-5-carboxylate.</text>
</comment>
<evidence type="ECO:0000256" key="7">
    <source>
        <dbReference type="HAMAP-Rule" id="MF_00412"/>
    </source>
</evidence>
<keyword evidence="10" id="KW-1185">Reference proteome</keyword>
<gene>
    <name evidence="7" type="primary">proA</name>
    <name evidence="9" type="ORF">H8706_03630</name>
</gene>
<reference evidence="9" key="1">
    <citation type="submission" date="2020-08" db="EMBL/GenBank/DDBJ databases">
        <title>Genome public.</title>
        <authorList>
            <person name="Liu C."/>
            <person name="Sun Q."/>
        </authorList>
    </citation>
    <scope>NUCLEOTIDE SEQUENCE</scope>
    <source>
        <strain evidence="9">NSJ-50</strain>
    </source>
</reference>
<dbReference type="InterPro" id="IPR016161">
    <property type="entry name" value="Ald_DH/histidinol_DH"/>
</dbReference>
<name>A0A926FCW5_9FIRM</name>
<dbReference type="PIRSF" id="PIRSF000151">
    <property type="entry name" value="GPR"/>
    <property type="match status" value="1"/>
</dbReference>
<comment type="subcellular location">
    <subcellularLocation>
        <location evidence="7">Cytoplasm</location>
    </subcellularLocation>
</comment>
<comment type="pathway">
    <text evidence="1 7">Amino-acid biosynthesis; L-proline biosynthesis; L-glutamate 5-semialdehyde from L-glutamate: step 2/2.</text>
</comment>
<comment type="catalytic activity">
    <reaction evidence="6 7">
        <text>L-glutamate 5-semialdehyde + phosphate + NADP(+) = L-glutamyl 5-phosphate + NADPH + H(+)</text>
        <dbReference type="Rhea" id="RHEA:19541"/>
        <dbReference type="ChEBI" id="CHEBI:15378"/>
        <dbReference type="ChEBI" id="CHEBI:43474"/>
        <dbReference type="ChEBI" id="CHEBI:57783"/>
        <dbReference type="ChEBI" id="CHEBI:58066"/>
        <dbReference type="ChEBI" id="CHEBI:58274"/>
        <dbReference type="ChEBI" id="CHEBI:58349"/>
        <dbReference type="EC" id="1.2.1.41"/>
    </reaction>
</comment>
<evidence type="ECO:0000256" key="1">
    <source>
        <dbReference type="ARBA" id="ARBA00004985"/>
    </source>
</evidence>
<dbReference type="InterPro" id="IPR012134">
    <property type="entry name" value="Glu-5-SA_DH"/>
</dbReference>
<comment type="caution">
    <text evidence="9">The sequence shown here is derived from an EMBL/GenBank/DDBJ whole genome shotgun (WGS) entry which is preliminary data.</text>
</comment>
<dbReference type="NCBIfam" id="NF001221">
    <property type="entry name" value="PRK00197.1"/>
    <property type="match status" value="1"/>
</dbReference>
<dbReference type="NCBIfam" id="TIGR00407">
    <property type="entry name" value="proA"/>
    <property type="match status" value="1"/>
</dbReference>
<comment type="similarity">
    <text evidence="7">Belongs to the gamma-glutamyl phosphate reductase family.</text>
</comment>
<protein>
    <recommendedName>
        <fullName evidence="7">Gamma-glutamyl phosphate reductase</fullName>
        <shortName evidence="7">GPR</shortName>
        <ecNumber evidence="7">1.2.1.41</ecNumber>
    </recommendedName>
    <alternativeName>
        <fullName evidence="7">Glutamate-5-semialdehyde dehydrogenase</fullName>
    </alternativeName>
    <alternativeName>
        <fullName evidence="7">Glutamyl-gamma-semialdehyde dehydrogenase</fullName>
        <shortName evidence="7">GSA dehydrogenase</shortName>
    </alternativeName>
</protein>
<evidence type="ECO:0000313" key="9">
    <source>
        <dbReference type="EMBL" id="MBC8595960.1"/>
    </source>
</evidence>
<dbReference type="Gene3D" id="3.40.309.10">
    <property type="entry name" value="Aldehyde Dehydrogenase, Chain A, domain 2"/>
    <property type="match status" value="1"/>
</dbReference>
<dbReference type="FunFam" id="3.40.309.10:FF:000006">
    <property type="entry name" value="Gamma-glutamyl phosphate reductase"/>
    <property type="match status" value="1"/>
</dbReference>
<evidence type="ECO:0000256" key="3">
    <source>
        <dbReference type="ARBA" id="ARBA00022650"/>
    </source>
</evidence>
<dbReference type="EC" id="1.2.1.41" evidence="7"/>
<accession>A0A926FCW5</accession>
<dbReference type="GO" id="GO:0050661">
    <property type="term" value="F:NADP binding"/>
    <property type="evidence" value="ECO:0007669"/>
    <property type="project" value="InterPro"/>
</dbReference>
<dbReference type="InterPro" id="IPR020593">
    <property type="entry name" value="G-glutamylP_reductase_CS"/>
</dbReference>
<sequence>MSENCVEILGKKARQAEKFLNTVSQNLKNDALLSIADALVKNTEFILFENKKDVENAQANGISKAMCDRLALTSERIKGIADGVKKVADLPDPIGGADFMTKRPNGLVIAKRRVPLGVVGVIYEARPNVTVDTAVLCLKSSNAVILRGGKEAVNSNLALAKIMQDAISPLGFPDGTISLVPDTSRDSANAMMTANEYIDVLIPRGGASLINAVVKNATVPVIQTGVGNCHAYVDDECDFDMAVDIIVNAKTSRPSVCNALETVLINKNIDKSFYKKLEDALRAKNVEIRGCDECLKVFETAKKATEDDYKYEFLDYIIAVKIVDGMDEALAHIDKYGTKHSEVIITENYEKANKFLDSADAAAVYVNASTRFTDGGEFGLGAEIGISTQKMHARGPMGLNELTSYKYVVYGNGQIR</sequence>
<keyword evidence="2 7" id="KW-0028">Amino-acid biosynthesis</keyword>
<evidence type="ECO:0000256" key="4">
    <source>
        <dbReference type="ARBA" id="ARBA00022857"/>
    </source>
</evidence>
<keyword evidence="4 7" id="KW-0521">NADP</keyword>
<dbReference type="GO" id="GO:0055129">
    <property type="term" value="P:L-proline biosynthetic process"/>
    <property type="evidence" value="ECO:0007669"/>
    <property type="project" value="UniProtKB-UniRule"/>
</dbReference>
<dbReference type="InterPro" id="IPR016162">
    <property type="entry name" value="Ald_DH_N"/>
</dbReference>
<dbReference type="AlphaFoldDB" id="A0A926FCW5"/>
<dbReference type="RefSeq" id="WP_262431537.1">
    <property type="nucleotide sequence ID" value="NZ_JACRTE010000003.1"/>
</dbReference>
<evidence type="ECO:0000256" key="6">
    <source>
        <dbReference type="ARBA" id="ARBA00049024"/>
    </source>
</evidence>
<dbReference type="HAMAP" id="MF_00412">
    <property type="entry name" value="ProA"/>
    <property type="match status" value="1"/>
</dbReference>
<dbReference type="CDD" id="cd07079">
    <property type="entry name" value="ALDH_F18-19_ProA-GPR"/>
    <property type="match status" value="1"/>
</dbReference>
<dbReference type="GO" id="GO:0004350">
    <property type="term" value="F:glutamate-5-semialdehyde dehydrogenase activity"/>
    <property type="evidence" value="ECO:0007669"/>
    <property type="project" value="UniProtKB-UniRule"/>
</dbReference>
<dbReference type="Proteomes" id="UP000647416">
    <property type="component" value="Unassembled WGS sequence"/>
</dbReference>
<evidence type="ECO:0000256" key="2">
    <source>
        <dbReference type="ARBA" id="ARBA00022605"/>
    </source>
</evidence>
<organism evidence="9 10">
    <name type="scientific">Qingrenia yutianensis</name>
    <dbReference type="NCBI Taxonomy" id="2763676"/>
    <lineage>
        <taxon>Bacteria</taxon>
        <taxon>Bacillati</taxon>
        <taxon>Bacillota</taxon>
        <taxon>Clostridia</taxon>
        <taxon>Eubacteriales</taxon>
        <taxon>Oscillospiraceae</taxon>
        <taxon>Qingrenia</taxon>
    </lineage>
</organism>
<dbReference type="GO" id="GO:0005737">
    <property type="term" value="C:cytoplasm"/>
    <property type="evidence" value="ECO:0007669"/>
    <property type="project" value="UniProtKB-SubCell"/>
</dbReference>
<dbReference type="PANTHER" id="PTHR11063:SF8">
    <property type="entry name" value="DELTA-1-PYRROLINE-5-CARBOXYLATE SYNTHASE"/>
    <property type="match status" value="1"/>
</dbReference>
<keyword evidence="5 7" id="KW-0560">Oxidoreductase</keyword>
<dbReference type="Gene3D" id="3.40.605.10">
    <property type="entry name" value="Aldehyde Dehydrogenase, Chain A, domain 1"/>
    <property type="match status" value="1"/>
</dbReference>
<evidence type="ECO:0000259" key="8">
    <source>
        <dbReference type="Pfam" id="PF00171"/>
    </source>
</evidence>
<keyword evidence="7" id="KW-0963">Cytoplasm</keyword>
<dbReference type="InterPro" id="IPR015590">
    <property type="entry name" value="Aldehyde_DH_dom"/>
</dbReference>
<dbReference type="InterPro" id="IPR000965">
    <property type="entry name" value="GPR_dom"/>
</dbReference>
<dbReference type="InterPro" id="IPR016163">
    <property type="entry name" value="Ald_DH_C"/>
</dbReference>
<dbReference type="PANTHER" id="PTHR11063">
    <property type="entry name" value="GLUTAMATE SEMIALDEHYDE DEHYDROGENASE"/>
    <property type="match status" value="1"/>
</dbReference>
<dbReference type="EMBL" id="JACRTE010000003">
    <property type="protein sequence ID" value="MBC8595960.1"/>
    <property type="molecule type" value="Genomic_DNA"/>
</dbReference>
<dbReference type="Pfam" id="PF00171">
    <property type="entry name" value="Aldedh"/>
    <property type="match status" value="1"/>
</dbReference>
<evidence type="ECO:0000313" key="10">
    <source>
        <dbReference type="Proteomes" id="UP000647416"/>
    </source>
</evidence>
<proteinExistence type="inferred from homology"/>
<evidence type="ECO:0000256" key="5">
    <source>
        <dbReference type="ARBA" id="ARBA00023002"/>
    </source>
</evidence>
<dbReference type="SUPFAM" id="SSF53720">
    <property type="entry name" value="ALDH-like"/>
    <property type="match status" value="1"/>
</dbReference>
<feature type="domain" description="Aldehyde dehydrogenase" evidence="8">
    <location>
        <begin position="62"/>
        <end position="285"/>
    </location>
</feature>
<keyword evidence="3 7" id="KW-0641">Proline biosynthesis</keyword>